<dbReference type="GO" id="GO:0017147">
    <property type="term" value="F:Wnt-protein binding"/>
    <property type="evidence" value="ECO:0007669"/>
    <property type="project" value="TreeGrafter"/>
</dbReference>
<dbReference type="SUPFAM" id="SSF63501">
    <property type="entry name" value="Frizzled cysteine-rich domain"/>
    <property type="match status" value="1"/>
</dbReference>
<dbReference type="GO" id="GO:0005886">
    <property type="term" value="C:plasma membrane"/>
    <property type="evidence" value="ECO:0007669"/>
    <property type="project" value="TreeGrafter"/>
</dbReference>
<dbReference type="SMART" id="SM00063">
    <property type="entry name" value="FRI"/>
    <property type="match status" value="1"/>
</dbReference>
<evidence type="ECO:0000256" key="4">
    <source>
        <dbReference type="ARBA" id="ARBA00022692"/>
    </source>
</evidence>
<dbReference type="Gene3D" id="1.20.1070.10">
    <property type="entry name" value="Rhodopsin 7-helix transmembrane proteins"/>
    <property type="match status" value="1"/>
</dbReference>
<feature type="transmembrane region" description="Helical" evidence="10">
    <location>
        <begin position="249"/>
        <end position="269"/>
    </location>
</feature>
<dbReference type="AlphaFoldDB" id="H2Y9A2"/>
<dbReference type="InterPro" id="IPR020067">
    <property type="entry name" value="Frizzled_dom"/>
</dbReference>
<feature type="transmembrane region" description="Helical" evidence="10">
    <location>
        <begin position="389"/>
        <end position="417"/>
    </location>
</feature>
<feature type="chain" id="PRO_5003577865" evidence="11">
    <location>
        <begin position="26"/>
        <end position="582"/>
    </location>
</feature>
<evidence type="ECO:0000256" key="11">
    <source>
        <dbReference type="SAM" id="SignalP"/>
    </source>
</evidence>
<evidence type="ECO:0000256" key="5">
    <source>
        <dbReference type="ARBA" id="ARBA00022989"/>
    </source>
</evidence>
<feature type="transmembrane region" description="Helical" evidence="10">
    <location>
        <begin position="311"/>
        <end position="336"/>
    </location>
</feature>
<proteinExistence type="inferred from homology"/>
<name>H2Y9A2_CIOSA</name>
<dbReference type="Proteomes" id="UP000007875">
    <property type="component" value="Unassembled WGS sequence"/>
</dbReference>
<evidence type="ECO:0000256" key="3">
    <source>
        <dbReference type="ARBA" id="ARBA00022473"/>
    </source>
</evidence>
<dbReference type="eggNOG" id="KOG3577">
    <property type="taxonomic scope" value="Eukaryota"/>
</dbReference>
<dbReference type="OMA" id="YHRFSHS"/>
<evidence type="ECO:0000256" key="2">
    <source>
        <dbReference type="ARBA" id="ARBA00008077"/>
    </source>
</evidence>
<keyword evidence="4 10" id="KW-0812">Transmembrane</keyword>
<accession>H2Y9A2</accession>
<dbReference type="InterPro" id="IPR036790">
    <property type="entry name" value="Frizzled_dom_sf"/>
</dbReference>
<dbReference type="SMART" id="SM01330">
    <property type="entry name" value="Frizzled"/>
    <property type="match status" value="1"/>
</dbReference>
<dbReference type="GO" id="GO:0060070">
    <property type="term" value="P:canonical Wnt signaling pathway"/>
    <property type="evidence" value="ECO:0007669"/>
    <property type="project" value="TreeGrafter"/>
</dbReference>
<organism evidence="14 15">
    <name type="scientific">Ciona savignyi</name>
    <name type="common">Pacific transparent sea squirt</name>
    <dbReference type="NCBI Taxonomy" id="51511"/>
    <lineage>
        <taxon>Eukaryota</taxon>
        <taxon>Metazoa</taxon>
        <taxon>Chordata</taxon>
        <taxon>Tunicata</taxon>
        <taxon>Ascidiacea</taxon>
        <taxon>Phlebobranchia</taxon>
        <taxon>Cionidae</taxon>
        <taxon>Ciona</taxon>
    </lineage>
</organism>
<evidence type="ECO:0000256" key="9">
    <source>
        <dbReference type="PROSITE-ProRule" id="PRU00090"/>
    </source>
</evidence>
<dbReference type="PROSITE" id="PS50261">
    <property type="entry name" value="G_PROTEIN_RECEP_F2_4"/>
    <property type="match status" value="1"/>
</dbReference>
<comment type="caution">
    <text evidence="9">Lacks conserved residue(s) required for the propagation of feature annotation.</text>
</comment>
<feature type="domain" description="FZ" evidence="12">
    <location>
        <begin position="28"/>
        <end position="146"/>
    </location>
</feature>
<dbReference type="PANTHER" id="PTHR11309:SF47">
    <property type="entry name" value="FRIZZLED"/>
    <property type="match status" value="1"/>
</dbReference>
<evidence type="ECO:0000259" key="12">
    <source>
        <dbReference type="PROSITE" id="PS50038"/>
    </source>
</evidence>
<dbReference type="PANTHER" id="PTHR11309">
    <property type="entry name" value="FRIZZLED"/>
    <property type="match status" value="1"/>
</dbReference>
<evidence type="ECO:0000256" key="10">
    <source>
        <dbReference type="SAM" id="Phobius"/>
    </source>
</evidence>
<dbReference type="InterPro" id="IPR017981">
    <property type="entry name" value="GPCR_2-like_7TM"/>
</dbReference>
<feature type="disulfide bond" evidence="9">
    <location>
        <begin position="33"/>
        <end position="94"/>
    </location>
</feature>
<evidence type="ECO:0000256" key="6">
    <source>
        <dbReference type="ARBA" id="ARBA00023136"/>
    </source>
</evidence>
<reference evidence="14" key="3">
    <citation type="submission" date="2025-09" db="UniProtKB">
        <authorList>
            <consortium name="Ensembl"/>
        </authorList>
    </citation>
    <scope>IDENTIFICATION</scope>
</reference>
<reference evidence="15" key="1">
    <citation type="submission" date="2003-08" db="EMBL/GenBank/DDBJ databases">
        <authorList>
            <person name="Birren B."/>
            <person name="Nusbaum C."/>
            <person name="Abebe A."/>
            <person name="Abouelleil A."/>
            <person name="Adekoya E."/>
            <person name="Ait-zahra M."/>
            <person name="Allen N."/>
            <person name="Allen T."/>
            <person name="An P."/>
            <person name="Anderson M."/>
            <person name="Anderson S."/>
            <person name="Arachchi H."/>
            <person name="Armbruster J."/>
            <person name="Bachantsang P."/>
            <person name="Baldwin J."/>
            <person name="Barry A."/>
            <person name="Bayul T."/>
            <person name="Blitshsteyn B."/>
            <person name="Bloom T."/>
            <person name="Blye J."/>
            <person name="Boguslavskiy L."/>
            <person name="Borowsky M."/>
            <person name="Boukhgalter B."/>
            <person name="Brunache A."/>
            <person name="Butler J."/>
            <person name="Calixte N."/>
            <person name="Calvo S."/>
            <person name="Camarata J."/>
            <person name="Campo K."/>
            <person name="Chang J."/>
            <person name="Cheshatsang Y."/>
            <person name="Citroen M."/>
            <person name="Collymore A."/>
            <person name="Considine T."/>
            <person name="Cook A."/>
            <person name="Cooke P."/>
            <person name="Corum B."/>
            <person name="Cuomo C."/>
            <person name="David R."/>
            <person name="Dawoe T."/>
            <person name="Degray S."/>
            <person name="Dodge S."/>
            <person name="Dooley K."/>
            <person name="Dorje P."/>
            <person name="Dorjee K."/>
            <person name="Dorris L."/>
            <person name="Duffey N."/>
            <person name="Dupes A."/>
            <person name="Elkins T."/>
            <person name="Engels R."/>
            <person name="Erickson J."/>
            <person name="Farina A."/>
            <person name="Faro S."/>
            <person name="Ferreira P."/>
            <person name="Fischer H."/>
            <person name="Fitzgerald M."/>
            <person name="Foley K."/>
            <person name="Gage D."/>
            <person name="Galagan J."/>
            <person name="Gearin G."/>
            <person name="Gnerre S."/>
            <person name="Gnirke A."/>
            <person name="Goyette A."/>
            <person name="Graham J."/>
            <person name="Grandbois E."/>
            <person name="Gyaltsen K."/>
            <person name="Hafez N."/>
            <person name="Hagopian D."/>
            <person name="Hagos B."/>
            <person name="Hall J."/>
            <person name="Hatcher B."/>
            <person name="Heller A."/>
            <person name="Higgins H."/>
            <person name="Honan T."/>
            <person name="Horn A."/>
            <person name="Houde N."/>
            <person name="Hughes L."/>
            <person name="Hulme W."/>
            <person name="Husby E."/>
            <person name="Iliev I."/>
            <person name="Jaffe D."/>
            <person name="Jones C."/>
            <person name="Kamal M."/>
            <person name="Kamat A."/>
            <person name="Kamvysselis M."/>
            <person name="Karlsson E."/>
            <person name="Kells C."/>
            <person name="Kieu A."/>
            <person name="Kisner P."/>
            <person name="Kodira C."/>
            <person name="Kulbokas E."/>
            <person name="Labutti K."/>
            <person name="Lama D."/>
            <person name="Landers T."/>
            <person name="Leger J."/>
            <person name="Levine S."/>
            <person name="Lewis D."/>
            <person name="Lewis T."/>
            <person name="Lindblad-toh K."/>
            <person name="Liu X."/>
            <person name="Lokyitsang T."/>
            <person name="Lokyitsang Y."/>
            <person name="Lucien O."/>
            <person name="Lui A."/>
            <person name="Ma L.J."/>
            <person name="Mabbitt R."/>
            <person name="Macdonald J."/>
            <person name="Maclean C."/>
            <person name="Major J."/>
            <person name="Manning J."/>
            <person name="Marabella R."/>
            <person name="Maru K."/>
            <person name="Matthews C."/>
            <person name="Mauceli E."/>
            <person name="Mccarthy M."/>
            <person name="Mcdonough S."/>
            <person name="Mcghee T."/>
            <person name="Meldrim J."/>
            <person name="Meneus L."/>
            <person name="Mesirov J."/>
            <person name="Mihalev A."/>
            <person name="Mihova T."/>
            <person name="Mikkelsen T."/>
            <person name="Mlenga V."/>
            <person name="Moru K."/>
            <person name="Mozes J."/>
            <person name="Mulrain L."/>
            <person name="Munson G."/>
            <person name="Naylor J."/>
            <person name="Newes C."/>
            <person name="Nguyen C."/>
            <person name="Nguyen N."/>
            <person name="Nguyen T."/>
            <person name="Nicol R."/>
            <person name="Nielsen C."/>
            <person name="Nizzari M."/>
            <person name="Norbu C."/>
            <person name="Norbu N."/>
            <person name="O'donnell P."/>
            <person name="Okoawo O."/>
            <person name="O'leary S."/>
            <person name="Omotosho B."/>
            <person name="O'neill K."/>
            <person name="Osman S."/>
            <person name="Parker S."/>
            <person name="Perrin D."/>
            <person name="Phunkhang P."/>
            <person name="Piqani B."/>
            <person name="Purcell S."/>
            <person name="Rachupka T."/>
            <person name="Ramasamy U."/>
            <person name="Rameau R."/>
            <person name="Ray V."/>
            <person name="Raymond C."/>
            <person name="Retta R."/>
            <person name="Richardson S."/>
            <person name="Rise C."/>
            <person name="Rodriguez J."/>
            <person name="Rogers J."/>
            <person name="Rogov P."/>
            <person name="Rutman M."/>
            <person name="Schupbach R."/>
            <person name="Seaman C."/>
            <person name="Settipalli S."/>
            <person name="Sharpe T."/>
            <person name="Sheridan J."/>
            <person name="Sherpa N."/>
            <person name="Shi J."/>
            <person name="Smirnov S."/>
            <person name="Smith C."/>
            <person name="Sougnez C."/>
            <person name="Spencer B."/>
            <person name="Stalker J."/>
            <person name="Stange-thomann N."/>
            <person name="Stavropoulos S."/>
            <person name="Stetson K."/>
            <person name="Stone C."/>
            <person name="Stone S."/>
            <person name="Stubbs M."/>
            <person name="Talamas J."/>
            <person name="Tchuinga P."/>
            <person name="Tenzing P."/>
            <person name="Tesfaye S."/>
            <person name="Theodore J."/>
            <person name="Thoulutsang Y."/>
            <person name="Topham K."/>
            <person name="Towey S."/>
            <person name="Tsamla T."/>
            <person name="Tsomo N."/>
            <person name="Vallee D."/>
            <person name="Vassiliev H."/>
            <person name="Venkataraman V."/>
            <person name="Vinson J."/>
            <person name="Vo A."/>
            <person name="Wade C."/>
            <person name="Wang S."/>
            <person name="Wangchuk T."/>
            <person name="Wangdi T."/>
            <person name="Whittaker C."/>
            <person name="Wilkinson J."/>
            <person name="Wu Y."/>
            <person name="Wyman D."/>
            <person name="Yadav S."/>
            <person name="Yang S."/>
            <person name="Yang X."/>
            <person name="Yeager S."/>
            <person name="Yee E."/>
            <person name="Young G."/>
            <person name="Zainoun J."/>
            <person name="Zembeck L."/>
            <person name="Zimmer A."/>
            <person name="Zody M."/>
            <person name="Lander E."/>
        </authorList>
    </citation>
    <scope>NUCLEOTIDE SEQUENCE [LARGE SCALE GENOMIC DNA]</scope>
</reference>
<dbReference type="GO" id="GO:0042813">
    <property type="term" value="F:Wnt receptor activity"/>
    <property type="evidence" value="ECO:0007669"/>
    <property type="project" value="TreeGrafter"/>
</dbReference>
<dbReference type="GO" id="GO:0035567">
    <property type="term" value="P:non-canonical Wnt signaling pathway"/>
    <property type="evidence" value="ECO:0007669"/>
    <property type="project" value="TreeGrafter"/>
</dbReference>
<protein>
    <submittedName>
        <fullName evidence="14">Uncharacterized protein</fullName>
    </submittedName>
</protein>
<dbReference type="STRING" id="51511.ENSCSAVP00000001900"/>
<evidence type="ECO:0000313" key="15">
    <source>
        <dbReference type="Proteomes" id="UP000007875"/>
    </source>
</evidence>
<keyword evidence="6 10" id="KW-0472">Membrane</keyword>
<dbReference type="PROSITE" id="PS50038">
    <property type="entry name" value="FZ"/>
    <property type="match status" value="1"/>
</dbReference>
<feature type="transmembrane region" description="Helical" evidence="10">
    <location>
        <begin position="215"/>
        <end position="237"/>
    </location>
</feature>
<comment type="subcellular location">
    <subcellularLocation>
        <location evidence="1">Membrane</location>
        <topology evidence="1">Multi-pass membrane protein</topology>
    </subcellularLocation>
</comment>
<evidence type="ECO:0000313" key="14">
    <source>
        <dbReference type="Ensembl" id="ENSCSAVP00000001900.1"/>
    </source>
</evidence>
<evidence type="ECO:0000256" key="1">
    <source>
        <dbReference type="ARBA" id="ARBA00004141"/>
    </source>
</evidence>
<dbReference type="InterPro" id="IPR015526">
    <property type="entry name" value="Frizzled/SFRP"/>
</dbReference>
<evidence type="ECO:0000256" key="7">
    <source>
        <dbReference type="ARBA" id="ARBA00023157"/>
    </source>
</evidence>
<dbReference type="Ensembl" id="ENSCSAVT00000001933.1">
    <property type="protein sequence ID" value="ENSCSAVP00000001900.1"/>
    <property type="gene ID" value="ENSCSAVG00000001108.1"/>
</dbReference>
<feature type="transmembrane region" description="Helical" evidence="10">
    <location>
        <begin position="438"/>
        <end position="462"/>
    </location>
</feature>
<feature type="disulfide bond" evidence="9">
    <location>
        <begin position="41"/>
        <end position="87"/>
    </location>
</feature>
<feature type="transmembrane region" description="Helical" evidence="10">
    <location>
        <begin position="500"/>
        <end position="522"/>
    </location>
</feature>
<keyword evidence="5 10" id="KW-1133">Transmembrane helix</keyword>
<keyword evidence="3" id="KW-0217">Developmental protein</keyword>
<dbReference type="Pfam" id="PF01534">
    <property type="entry name" value="Frizzled"/>
    <property type="match status" value="1"/>
</dbReference>
<dbReference type="CDD" id="cd15034">
    <property type="entry name" value="7tmF_FZD1_2_7-like"/>
    <property type="match status" value="1"/>
</dbReference>
<dbReference type="InterPro" id="IPR000539">
    <property type="entry name" value="Frizzled/Smoothened_7TM"/>
</dbReference>
<dbReference type="Pfam" id="PF01392">
    <property type="entry name" value="Fz"/>
    <property type="match status" value="1"/>
</dbReference>
<keyword evidence="7 9" id="KW-1015">Disulfide bond</keyword>
<evidence type="ECO:0000256" key="8">
    <source>
        <dbReference type="ARBA" id="ARBA00023170"/>
    </source>
</evidence>
<feature type="domain" description="G-protein coupled receptors family 2 profile 2" evidence="13">
    <location>
        <begin position="213"/>
        <end position="529"/>
    </location>
</feature>
<comment type="similarity">
    <text evidence="2">Belongs to the G-protein coupled receptor Fz/Smo family.</text>
</comment>
<keyword evidence="15" id="KW-1185">Reference proteome</keyword>
<reference evidence="14" key="2">
    <citation type="submission" date="2025-08" db="UniProtKB">
        <authorList>
            <consortium name="Ensembl"/>
        </authorList>
    </citation>
    <scope>IDENTIFICATION</scope>
</reference>
<keyword evidence="11" id="KW-0732">Signal</keyword>
<evidence type="ECO:0000259" key="13">
    <source>
        <dbReference type="PROSITE" id="PS50261"/>
    </source>
</evidence>
<dbReference type="GeneTree" id="ENSGT00940000166686"/>
<keyword evidence="8" id="KW-0675">Receptor</keyword>
<sequence length="582" mass="65704">MKAFGRFKEYSTFAFMLLMLGESESQNVHNGKCELITLSICKGIRYNETIFPNVLGHQDQAEAGLQINQFYPLVKVGCSKTLQSFLCSVYTPMCSIYQQAFPPCRHMCEEARACEGIMKQFRFSWPRDLECSRFPIKTEDSLCFGTDISPSEEIPAFDTGRLCLSQAGFTCPAHMLVPSTNDLNYEFMDAEGCGVPCDAKKLMYWTESEKQFANLWIGCWSFICVISTLFTVLTYLIDMPRFMYPERPIIFLSGCYLIVAIAYIAGFFLRDTVSCRQFHTSICPVDTPLSSCPKVVTQGAREAGCTVLFMMVYFFSMASSIWWVVLTITWFLAAGLKWGNEAIEAKSPYFHGAAWSIPAIQTIVVLISSKIEGDLLSGICFVGVHNSKHLLWFLLVPLSIYLFVGTCFLVAGFVAMFNIRNVVKHSGGTGKVEKLERLMVRIGVFSVLYTVPATVMIACYFYEQMNRDSWQKGWFAQNCRKMSVPCPCEYAKHKGNKPDFIVFIIKYFVMLIVGITSGFWIWSSKTVESWSNFKEQLCCFRSSSQGGAKYQRGANNTVQQSGTLPLSGDVMRPLYPISKIDP</sequence>
<feature type="transmembrane region" description="Helical" evidence="10">
    <location>
        <begin position="348"/>
        <end position="369"/>
    </location>
</feature>
<dbReference type="InParanoid" id="H2Y9A2"/>
<dbReference type="Gene3D" id="1.10.2000.10">
    <property type="entry name" value="Frizzled cysteine-rich domain"/>
    <property type="match status" value="1"/>
</dbReference>
<dbReference type="PRINTS" id="PR00489">
    <property type="entry name" value="FRIZZLED"/>
</dbReference>
<feature type="signal peptide" evidence="11">
    <location>
        <begin position="1"/>
        <end position="25"/>
    </location>
</feature>